<name>A0AAV9P8T1_9PEZI</name>
<protein>
    <submittedName>
        <fullName evidence="2">Uncharacterized protein</fullName>
    </submittedName>
</protein>
<feature type="compositionally biased region" description="Polar residues" evidence="1">
    <location>
        <begin position="38"/>
        <end position="50"/>
    </location>
</feature>
<dbReference type="AlphaFoldDB" id="A0AAV9P8T1"/>
<evidence type="ECO:0000313" key="2">
    <source>
        <dbReference type="EMBL" id="KAK5169423.1"/>
    </source>
</evidence>
<accession>A0AAV9P8T1</accession>
<feature type="region of interest" description="Disordered" evidence="1">
    <location>
        <begin position="1"/>
        <end position="50"/>
    </location>
</feature>
<evidence type="ECO:0000256" key="1">
    <source>
        <dbReference type="SAM" id="MobiDB-lite"/>
    </source>
</evidence>
<gene>
    <name evidence="2" type="ORF">LTR77_005399</name>
</gene>
<sequence length="329" mass="35094">MANAQPHNIISMAPPSMPPPYWLAMGQPTPLPRGRGSGQSTPYRTSRFSEMSLDTTDCRADCSSASTSSAAGNASRFDSVTAPRRVARRPYSRGANAPEVVHPALRAGVEIAEDEAISPRTVAPDLQEQNTRAASTAGADMFRFGAGEENAQPASGRRWYNFGFGRSEGAQRSPAAQPLRRKGTLGDLRQSVVDAGRNLVAGVQRSRPDSGDSQADGRMAVSKTVRVEIEQRREVHCTGCQCHSAGGAVQQPATVRGYGDSSDSLDAATMYSAAGEHPVRDGVVAPVELPLRVCNPLESIGLSDEEARDVRRSIVAAESDEWPESMDVD</sequence>
<reference evidence="2 3" key="1">
    <citation type="submission" date="2023-08" db="EMBL/GenBank/DDBJ databases">
        <title>Black Yeasts Isolated from many extreme environments.</title>
        <authorList>
            <person name="Coleine C."/>
            <person name="Stajich J.E."/>
            <person name="Selbmann L."/>
        </authorList>
    </citation>
    <scope>NUCLEOTIDE SEQUENCE [LARGE SCALE GENOMIC DNA]</scope>
    <source>
        <strain evidence="2 3">CCFEE 5935</strain>
    </source>
</reference>
<organism evidence="2 3">
    <name type="scientific">Saxophila tyrrhenica</name>
    <dbReference type="NCBI Taxonomy" id="1690608"/>
    <lineage>
        <taxon>Eukaryota</taxon>
        <taxon>Fungi</taxon>
        <taxon>Dikarya</taxon>
        <taxon>Ascomycota</taxon>
        <taxon>Pezizomycotina</taxon>
        <taxon>Dothideomycetes</taxon>
        <taxon>Dothideomycetidae</taxon>
        <taxon>Mycosphaerellales</taxon>
        <taxon>Extremaceae</taxon>
        <taxon>Saxophila</taxon>
    </lineage>
</organism>
<evidence type="ECO:0000313" key="3">
    <source>
        <dbReference type="Proteomes" id="UP001337655"/>
    </source>
</evidence>
<keyword evidence="3" id="KW-1185">Reference proteome</keyword>
<dbReference type="Proteomes" id="UP001337655">
    <property type="component" value="Unassembled WGS sequence"/>
</dbReference>
<comment type="caution">
    <text evidence="2">The sequence shown here is derived from an EMBL/GenBank/DDBJ whole genome shotgun (WGS) entry which is preliminary data.</text>
</comment>
<dbReference type="GeneID" id="89926740"/>
<dbReference type="EMBL" id="JAVRRT010000008">
    <property type="protein sequence ID" value="KAK5169423.1"/>
    <property type="molecule type" value="Genomic_DNA"/>
</dbReference>
<proteinExistence type="predicted"/>
<dbReference type="RefSeq" id="XP_064658769.1">
    <property type="nucleotide sequence ID" value="XM_064802644.1"/>
</dbReference>